<evidence type="ECO:0000313" key="1">
    <source>
        <dbReference type="EMBL" id="KAE8146961.1"/>
    </source>
</evidence>
<dbReference type="OrthoDB" id="10254945at2759"/>
<reference evidence="1 2" key="1">
    <citation type="submission" date="2019-04" db="EMBL/GenBank/DDBJ databases">
        <title>Friends and foes A comparative genomics study of 23 Aspergillus species from section Flavi.</title>
        <authorList>
            <consortium name="DOE Joint Genome Institute"/>
            <person name="Kjaerbolling I."/>
            <person name="Vesth T."/>
            <person name="Frisvad J.C."/>
            <person name="Nybo J.L."/>
            <person name="Theobald S."/>
            <person name="Kildgaard S."/>
            <person name="Isbrandt T."/>
            <person name="Kuo A."/>
            <person name="Sato A."/>
            <person name="Lyhne E.K."/>
            <person name="Kogle M.E."/>
            <person name="Wiebenga A."/>
            <person name="Kun R.S."/>
            <person name="Lubbers R.J."/>
            <person name="Makela M.R."/>
            <person name="Barry K."/>
            <person name="Chovatia M."/>
            <person name="Clum A."/>
            <person name="Daum C."/>
            <person name="Haridas S."/>
            <person name="He G."/>
            <person name="LaButti K."/>
            <person name="Lipzen A."/>
            <person name="Mondo S."/>
            <person name="Riley R."/>
            <person name="Salamov A."/>
            <person name="Simmons B.A."/>
            <person name="Magnuson J.K."/>
            <person name="Henrissat B."/>
            <person name="Mortensen U.H."/>
            <person name="Larsen T.O."/>
            <person name="Devries R.P."/>
            <person name="Grigoriev I.V."/>
            <person name="Machida M."/>
            <person name="Baker S.E."/>
            <person name="Andersen M.R."/>
        </authorList>
    </citation>
    <scope>NUCLEOTIDE SEQUENCE [LARGE SCALE GENOMIC DNA]</scope>
    <source>
        <strain evidence="1 2">IBT 18842</strain>
    </source>
</reference>
<protein>
    <submittedName>
        <fullName evidence="1">Uncharacterized protein</fullName>
    </submittedName>
</protein>
<organism evidence="1 2">
    <name type="scientific">Aspergillus avenaceus</name>
    <dbReference type="NCBI Taxonomy" id="36643"/>
    <lineage>
        <taxon>Eukaryota</taxon>
        <taxon>Fungi</taxon>
        <taxon>Dikarya</taxon>
        <taxon>Ascomycota</taxon>
        <taxon>Pezizomycotina</taxon>
        <taxon>Eurotiomycetes</taxon>
        <taxon>Eurotiomycetidae</taxon>
        <taxon>Eurotiales</taxon>
        <taxon>Aspergillaceae</taxon>
        <taxon>Aspergillus</taxon>
        <taxon>Aspergillus subgen. Circumdati</taxon>
    </lineage>
</organism>
<evidence type="ECO:0000313" key="2">
    <source>
        <dbReference type="Proteomes" id="UP000325780"/>
    </source>
</evidence>
<dbReference type="Proteomes" id="UP000325780">
    <property type="component" value="Unassembled WGS sequence"/>
</dbReference>
<sequence>MAATHLDATSRGFADEDFAVGNFDDYPSNFCTLKNENLFPISKFPMFRKKDTPATRNAYTLIQPALLLISRIINQHWECFAIFVRRRSTGHPDTWPVDVELELPKDEIVGCIKSAIPDIDFDPDMQSDSSSFAETILCPKAKSDLIILDYNIIRLLKDSTANHTQKLAGLVFLAVLLGHEIAHLLEFRRIRAGQLRSDSEPFETPPGVTCREAGTAWQTRTFGGRIYPVCNVENSLLTIRGLCIKSSAWNFDMMKLNEDWMRQLFTEPFWTIVPPPTLRPPIDKYAQFAIIVDDLYDEQSGSPIKSKVRNNNVHCTGSPRKKLRPIIPVNTCGGKRVLMD</sequence>
<dbReference type="AlphaFoldDB" id="A0A5N6TLI9"/>
<keyword evidence="2" id="KW-1185">Reference proteome</keyword>
<gene>
    <name evidence="1" type="ORF">BDV25DRAFT_43161</name>
</gene>
<name>A0A5N6TLI9_ASPAV</name>
<dbReference type="EMBL" id="ML742233">
    <property type="protein sequence ID" value="KAE8146961.1"/>
    <property type="molecule type" value="Genomic_DNA"/>
</dbReference>
<proteinExistence type="predicted"/>
<accession>A0A5N6TLI9</accession>